<protein>
    <submittedName>
        <fullName evidence="6">Alcohol dehydrogenase, putative</fullName>
    </submittedName>
</protein>
<dbReference type="RefSeq" id="XP_014532694.1">
    <property type="nucleotide sequence ID" value="XM_014677208.1"/>
</dbReference>
<dbReference type="GO" id="GO:0000166">
    <property type="term" value="F:nucleotide binding"/>
    <property type="evidence" value="ECO:0007669"/>
    <property type="project" value="UniProtKB-KW"/>
</dbReference>
<dbReference type="EMBL" id="CP060774">
    <property type="protein sequence ID" value="QQK40084.1"/>
    <property type="molecule type" value="Genomic_DNA"/>
</dbReference>
<dbReference type="Pfam" id="PF08240">
    <property type="entry name" value="ADH_N"/>
    <property type="match status" value="1"/>
</dbReference>
<keyword evidence="3" id="KW-0521">NADP</keyword>
<evidence type="ECO:0000313" key="7">
    <source>
        <dbReference type="Proteomes" id="UP000595662"/>
    </source>
</evidence>
<dbReference type="SUPFAM" id="SSF51735">
    <property type="entry name" value="NAD(P)-binding Rossmann-fold domains"/>
    <property type="match status" value="1"/>
</dbReference>
<evidence type="ECO:0000256" key="3">
    <source>
        <dbReference type="ARBA" id="ARBA00022857"/>
    </source>
</evidence>
<dbReference type="Gene3D" id="3.90.180.10">
    <property type="entry name" value="Medium-chain alcohol dehydrogenases, catalytic domain"/>
    <property type="match status" value="1"/>
</dbReference>
<organism evidence="6 7">
    <name type="scientific">Penicillium digitatum</name>
    <name type="common">Green mold</name>
    <dbReference type="NCBI Taxonomy" id="36651"/>
    <lineage>
        <taxon>Eukaryota</taxon>
        <taxon>Fungi</taxon>
        <taxon>Dikarya</taxon>
        <taxon>Ascomycota</taxon>
        <taxon>Pezizomycotina</taxon>
        <taxon>Eurotiomycetes</taxon>
        <taxon>Eurotiomycetidae</taxon>
        <taxon>Eurotiales</taxon>
        <taxon>Aspergillaceae</taxon>
        <taxon>Penicillium</taxon>
    </lineage>
</organism>
<evidence type="ECO:0000256" key="4">
    <source>
        <dbReference type="ARBA" id="ARBA00023002"/>
    </source>
</evidence>
<dbReference type="SMART" id="SM00829">
    <property type="entry name" value="PKS_ER"/>
    <property type="match status" value="1"/>
</dbReference>
<dbReference type="Proteomes" id="UP000595662">
    <property type="component" value="Chromosome 1"/>
</dbReference>
<keyword evidence="4" id="KW-0560">Oxidoreductase</keyword>
<dbReference type="InterPro" id="IPR013154">
    <property type="entry name" value="ADH-like_N"/>
</dbReference>
<proteinExistence type="inferred from homology"/>
<dbReference type="GO" id="GO:0016651">
    <property type="term" value="F:oxidoreductase activity, acting on NAD(P)H"/>
    <property type="evidence" value="ECO:0007669"/>
    <property type="project" value="InterPro"/>
</dbReference>
<dbReference type="Gene3D" id="3.40.50.720">
    <property type="entry name" value="NAD(P)-binding Rossmann-like Domain"/>
    <property type="match status" value="1"/>
</dbReference>
<dbReference type="VEuPathDB" id="FungiDB:PDIP_85380"/>
<name>A0A7T7BHL8_PENDI</name>
<dbReference type="AlphaFoldDB" id="A0A7T7BHL8"/>
<dbReference type="GeneID" id="26236852"/>
<dbReference type="InterPro" id="IPR047122">
    <property type="entry name" value="Trans-enoyl_RdTase-like"/>
</dbReference>
<sequence length="353" mass="38561">MAMELPPTQRALKVQSAGEVALIETCSLPKRQDSDVLIRVAYVSLNPVDGKSADMSPSAGATSGCDFSGNIVAMGPAVNTRLKLGDRVCGCIFGNNPIRRDNGAFAEYVAVSAQLVWKIPANMSFQTAATLGIGLATAGLALYNGLQLPLPLSEPERPIMVLIYGGGTATGTLAIQLLRLSGLTPITTCSPRSFDRVKRLGAVAAFDYRSPTCGTKIREYTQDHLALAMDCITDTRSMELCYEAMGSAGGQYLALDPFPLRTHTRRSVQPDWICMFTQFDQAIDWERPYNLDPRPQDRRFAERWYEVAQRLLETGQIESHPYKERRGGLAGVVEGIDAIRKGEINGHKLVYAL</sequence>
<dbReference type="InterPro" id="IPR011032">
    <property type="entry name" value="GroES-like_sf"/>
</dbReference>
<evidence type="ECO:0000256" key="2">
    <source>
        <dbReference type="ARBA" id="ARBA00022741"/>
    </source>
</evidence>
<dbReference type="InterPro" id="IPR020843">
    <property type="entry name" value="ER"/>
</dbReference>
<dbReference type="PANTHER" id="PTHR45348">
    <property type="entry name" value="HYPOTHETICAL OXIDOREDUCTASE (EUROFUNG)"/>
    <property type="match status" value="1"/>
</dbReference>
<dbReference type="SUPFAM" id="SSF50129">
    <property type="entry name" value="GroES-like"/>
    <property type="match status" value="1"/>
</dbReference>
<comment type="similarity">
    <text evidence="1">Belongs to the zinc-containing alcohol dehydrogenase family.</text>
</comment>
<evidence type="ECO:0000256" key="1">
    <source>
        <dbReference type="ARBA" id="ARBA00008072"/>
    </source>
</evidence>
<evidence type="ECO:0000259" key="5">
    <source>
        <dbReference type="SMART" id="SM00829"/>
    </source>
</evidence>
<dbReference type="OMA" id="MAICYEA"/>
<keyword evidence="2" id="KW-0547">Nucleotide-binding</keyword>
<dbReference type="InterPro" id="IPR036291">
    <property type="entry name" value="NAD(P)-bd_dom_sf"/>
</dbReference>
<feature type="domain" description="Enoyl reductase (ER)" evidence="5">
    <location>
        <begin position="18"/>
        <end position="351"/>
    </location>
</feature>
<accession>A0A7T7BHL8</accession>
<dbReference type="PANTHER" id="PTHR45348:SF6">
    <property type="entry name" value="TRANS-ENOYL REDUCTASE APDC"/>
    <property type="match status" value="1"/>
</dbReference>
<evidence type="ECO:0000313" key="6">
    <source>
        <dbReference type="EMBL" id="QQK40084.1"/>
    </source>
</evidence>
<reference evidence="6 7" key="1">
    <citation type="submission" date="2020-08" db="EMBL/GenBank/DDBJ databases">
        <title>The completed genome sequence of the pathogenic ascomycete fungus Penicillium digitatum.</title>
        <authorList>
            <person name="Wang M."/>
        </authorList>
    </citation>
    <scope>NUCLEOTIDE SEQUENCE [LARGE SCALE GENOMIC DNA]</scope>
    <source>
        <strain evidence="6 7">PdW03</strain>
    </source>
</reference>
<dbReference type="CDD" id="cd08249">
    <property type="entry name" value="enoyl_reductase_like"/>
    <property type="match status" value="1"/>
</dbReference>
<dbReference type="KEGG" id="pdp:PDIP_85380"/>
<gene>
    <name evidence="6" type="ORF">Pdw03_2938</name>
</gene>